<dbReference type="Pfam" id="PF08011">
    <property type="entry name" value="PDDEXK_9"/>
    <property type="match status" value="1"/>
</dbReference>
<gene>
    <name evidence="1" type="ORF">SLY_0925</name>
</gene>
<organism evidence="1 2">
    <name type="scientific">Strawberry lethal yellows phytoplasma (CPA) str. NZSb11</name>
    <dbReference type="NCBI Taxonomy" id="980422"/>
    <lineage>
        <taxon>Bacteria</taxon>
        <taxon>Bacillati</taxon>
        <taxon>Mycoplasmatota</taxon>
        <taxon>Mollicutes</taxon>
        <taxon>Acholeplasmatales</taxon>
        <taxon>Acholeplasmataceae</taxon>
        <taxon>Candidatus Phytoplasma</taxon>
        <taxon>16SrXII (Stolbur group)</taxon>
    </lineage>
</organism>
<sequence>MDNFKFCQKCKRELISKEKKIDKINEIIFDSCDYIGEYRIDFRDSKERAYRSIVATSLRHFFNTVFVENLNNKGYPDIFLPLENRKHYLIECKRLSNKNNKNILQEAFEQLMGYSGSSHDDFFAIIIFNDKQKIDLPKLTKLIKDQVNASKNFISLSERKKTFWIIEVKKNEETFNLFLFICECFSAPKNSKTKKKI</sequence>
<proteinExistence type="predicted"/>
<keyword evidence="2" id="KW-1185">Reference proteome</keyword>
<dbReference type="HOGENOM" id="CLU_1383501_0_0_14"/>
<accession>R4RN95</accession>
<evidence type="ECO:0000313" key="2">
    <source>
        <dbReference type="Proteomes" id="UP000013941"/>
    </source>
</evidence>
<name>R4RN95_PHYAS</name>
<dbReference type="EMBL" id="CP002548">
    <property type="protein sequence ID" value="AGL90840.1"/>
    <property type="molecule type" value="Genomic_DNA"/>
</dbReference>
<dbReference type="InterPro" id="IPR012547">
    <property type="entry name" value="PDDEXK_9"/>
</dbReference>
<dbReference type="AlphaFoldDB" id="R4RN95"/>
<dbReference type="Proteomes" id="UP000013941">
    <property type="component" value="Chromosome"/>
</dbReference>
<dbReference type="RefSeq" id="WP_015638252.1">
    <property type="nucleotide sequence ID" value="NC_021236.1"/>
</dbReference>
<evidence type="ECO:0000313" key="1">
    <source>
        <dbReference type="EMBL" id="AGL90840.1"/>
    </source>
</evidence>
<protein>
    <submittedName>
        <fullName evidence="1">Uncharacterized protein</fullName>
    </submittedName>
</protein>
<reference evidence="1 2" key="1">
    <citation type="journal article" date="2013" name="BMC Genomics">
        <title>Comparison of the complete genome sequence of two closely related isolates of 'Candidatus Phytoplasma australiense' reveals genome plasticity.</title>
        <authorList>
            <person name="Andersen M.T."/>
            <person name="Liefting L.W."/>
            <person name="Havukkala I."/>
            <person name="Beever R.E."/>
        </authorList>
    </citation>
    <scope>NUCLEOTIDE SEQUENCE [LARGE SCALE GENOMIC DNA]</scope>
    <source>
        <strain evidence="1 2">NZSb11</strain>
    </source>
</reference>
<dbReference type="KEGG" id="nzs:SLY_0925"/>
<dbReference type="PATRIC" id="fig|980422.3.peg.848"/>